<dbReference type="InterPro" id="IPR051532">
    <property type="entry name" value="Ester_Hydrolysis_Enzymes"/>
</dbReference>
<dbReference type="Proteomes" id="UP000886162">
    <property type="component" value="Unassembled WGS sequence"/>
</dbReference>
<dbReference type="AlphaFoldDB" id="A0A831PGW2"/>
<evidence type="ECO:0000313" key="2">
    <source>
        <dbReference type="EMBL" id="HDR46293.1"/>
    </source>
</evidence>
<proteinExistence type="predicted"/>
<dbReference type="GO" id="GO:0004622">
    <property type="term" value="F:phosphatidylcholine lysophospholipase activity"/>
    <property type="evidence" value="ECO:0007669"/>
    <property type="project" value="TreeGrafter"/>
</dbReference>
<protein>
    <submittedName>
        <fullName evidence="2">Arylesterase</fullName>
    </submittedName>
</protein>
<dbReference type="PANTHER" id="PTHR30383:SF24">
    <property type="entry name" value="THIOESTERASE 1_PROTEASE 1_LYSOPHOSPHOLIPASE L1"/>
    <property type="match status" value="1"/>
</dbReference>
<dbReference type="InterPro" id="IPR013830">
    <property type="entry name" value="SGNH_hydro"/>
</dbReference>
<accession>A0A831PGW2</accession>
<dbReference type="SUPFAM" id="SSF52266">
    <property type="entry name" value="SGNH hydrolase"/>
    <property type="match status" value="1"/>
</dbReference>
<dbReference type="PROSITE" id="PS01098">
    <property type="entry name" value="LIPASE_GDSL_SER"/>
    <property type="match status" value="1"/>
</dbReference>
<organism evidence="2">
    <name type="scientific">Geoalkalibacter subterraneus</name>
    <dbReference type="NCBI Taxonomy" id="483547"/>
    <lineage>
        <taxon>Bacteria</taxon>
        <taxon>Pseudomonadati</taxon>
        <taxon>Thermodesulfobacteriota</taxon>
        <taxon>Desulfuromonadia</taxon>
        <taxon>Desulfuromonadales</taxon>
        <taxon>Geoalkalibacteraceae</taxon>
        <taxon>Geoalkalibacter</taxon>
    </lineage>
</organism>
<dbReference type="PANTHER" id="PTHR30383">
    <property type="entry name" value="THIOESTERASE 1/PROTEASE 1/LYSOPHOSPHOLIPASE L1"/>
    <property type="match status" value="1"/>
</dbReference>
<dbReference type="EMBL" id="DSDO01000080">
    <property type="protein sequence ID" value="HDR46293.1"/>
    <property type="molecule type" value="Genomic_DNA"/>
</dbReference>
<sequence length="207" mass="22248">MKTPVCWLLLLLLFVSPFTLRAVEPVTILVLGDSLSAGYGLAESDAFPAQLEAALVAQGHAVRVINAGISGDTSAGGVARLEWSLADNPDLVILALGANDALRGLSPDQTRTNLATIITRLQQRQIKVLLAGMMAPRNMGENYYNSFDKIYPELTQEFSVPLYPFFLEGVAGKPVLNLADGIHPNVAGIRVMVEGIMPLVVEELSTF</sequence>
<dbReference type="InterPro" id="IPR036514">
    <property type="entry name" value="SGNH_hydro_sf"/>
</dbReference>
<dbReference type="Pfam" id="PF13472">
    <property type="entry name" value="Lipase_GDSL_2"/>
    <property type="match status" value="1"/>
</dbReference>
<dbReference type="CDD" id="cd01822">
    <property type="entry name" value="Lysophospholipase_L1_like"/>
    <property type="match status" value="1"/>
</dbReference>
<dbReference type="InterPro" id="IPR008265">
    <property type="entry name" value="Lipase_GDSL_AS"/>
</dbReference>
<name>A0A831PGW2_9BACT</name>
<dbReference type="Gene3D" id="3.40.50.1110">
    <property type="entry name" value="SGNH hydrolase"/>
    <property type="match status" value="1"/>
</dbReference>
<comment type="caution">
    <text evidence="2">The sequence shown here is derived from an EMBL/GenBank/DDBJ whole genome shotgun (WGS) entry which is preliminary data.</text>
</comment>
<dbReference type="GO" id="GO:0006629">
    <property type="term" value="P:lipid metabolic process"/>
    <property type="evidence" value="ECO:0007669"/>
    <property type="project" value="InterPro"/>
</dbReference>
<feature type="domain" description="SGNH hydrolase-type esterase" evidence="1">
    <location>
        <begin position="30"/>
        <end position="189"/>
    </location>
</feature>
<reference evidence="2" key="1">
    <citation type="journal article" date="2020" name="mSystems">
        <title>Genome- and Community-Level Interaction Insights into Carbon Utilization and Element Cycling Functions of Hydrothermarchaeota in Hydrothermal Sediment.</title>
        <authorList>
            <person name="Zhou Z."/>
            <person name="Liu Y."/>
            <person name="Xu W."/>
            <person name="Pan J."/>
            <person name="Luo Z.H."/>
            <person name="Li M."/>
        </authorList>
    </citation>
    <scope>NUCLEOTIDE SEQUENCE [LARGE SCALE GENOMIC DNA]</scope>
    <source>
        <strain evidence="2">SpSt-1220</strain>
    </source>
</reference>
<gene>
    <name evidence="2" type="ORF">ENN94_01180</name>
</gene>
<evidence type="ECO:0000259" key="1">
    <source>
        <dbReference type="Pfam" id="PF13472"/>
    </source>
</evidence>